<evidence type="ECO:0000256" key="1">
    <source>
        <dbReference type="ARBA" id="ARBA00010467"/>
    </source>
</evidence>
<evidence type="ECO:0000313" key="7">
    <source>
        <dbReference type="Proteomes" id="UP000694846"/>
    </source>
</evidence>
<proteinExistence type="inferred from homology"/>
<dbReference type="GO" id="GO:0010833">
    <property type="term" value="P:telomere maintenance via telomere lengthening"/>
    <property type="evidence" value="ECO:0007669"/>
    <property type="project" value="UniProtKB-UniRule"/>
</dbReference>
<dbReference type="CDD" id="cd11655">
    <property type="entry name" value="rap1_myb-like"/>
    <property type="match status" value="1"/>
</dbReference>
<comment type="similarity">
    <text evidence="1 5">Belongs to the RAP1 family.</text>
</comment>
<accession>A0A8B8G1X0</accession>
<dbReference type="InterPro" id="IPR009057">
    <property type="entry name" value="Homeodomain-like_sf"/>
</dbReference>
<dbReference type="GO" id="GO:0042162">
    <property type="term" value="F:telomeric DNA binding"/>
    <property type="evidence" value="ECO:0007669"/>
    <property type="project" value="TreeGrafter"/>
</dbReference>
<dbReference type="Proteomes" id="UP000694846">
    <property type="component" value="Unplaced"/>
</dbReference>
<dbReference type="AlphaFoldDB" id="A0A8B8G1X0"/>
<dbReference type="Pfam" id="PF08914">
    <property type="entry name" value="Myb_Rap1"/>
    <property type="match status" value="1"/>
</dbReference>
<dbReference type="OrthoDB" id="10257855at2759"/>
<gene>
    <name evidence="8" type="primary">LOC112687855</name>
</gene>
<dbReference type="GeneID" id="112687855"/>
<evidence type="ECO:0000256" key="4">
    <source>
        <dbReference type="ARBA" id="ARBA00023242"/>
    </source>
</evidence>
<dbReference type="PANTHER" id="PTHR16466:SF6">
    <property type="entry name" value="TELOMERIC REPEAT-BINDING FACTOR 2-INTERACTING PROTEIN 1"/>
    <property type="match status" value="1"/>
</dbReference>
<keyword evidence="3 5" id="KW-0779">Telomere</keyword>
<feature type="domain" description="TERF2-interacting telomeric protein 1 Myb" evidence="6">
    <location>
        <begin position="215"/>
        <end position="267"/>
    </location>
</feature>
<keyword evidence="5" id="KW-0805">Transcription regulation</keyword>
<dbReference type="GO" id="GO:0070187">
    <property type="term" value="C:shelterin complex"/>
    <property type="evidence" value="ECO:0007669"/>
    <property type="project" value="TreeGrafter"/>
</dbReference>
<dbReference type="InterPro" id="IPR039595">
    <property type="entry name" value="TE2IP/Rap1"/>
</dbReference>
<evidence type="ECO:0000256" key="5">
    <source>
        <dbReference type="RuleBase" id="RU367107"/>
    </source>
</evidence>
<keyword evidence="2 5" id="KW-0158">Chromosome</keyword>
<comment type="function">
    <text evidence="5">Acts both as a regulator of telomere function and as a transcription regulator. Involved in the regulation of telomere length and protection as a component of the shelterin complex (telosome). Does not bind DNA directly: recruited to telomeric double-stranded 5'-TTAGGG-3' repeats via its interaction with terf2. Independently of its function in telomeres, also acts as a transcription regulator: recruited to extratelomeric 5'-TTAGGG-3' sites via its association with terf2 or other factors, and regulates gene expression.</text>
</comment>
<keyword evidence="4 5" id="KW-0539">Nucleus</keyword>
<comment type="subunit">
    <text evidence="5">Homodimer.</text>
</comment>
<comment type="subcellular location">
    <subcellularLocation>
        <location evidence="5">Nucleus</location>
    </subcellularLocation>
    <subcellularLocation>
        <location evidence="5">Chromosome</location>
        <location evidence="5">Telomere</location>
    </subcellularLocation>
</comment>
<name>A0A8B8G1X0_9HEMI</name>
<dbReference type="RefSeq" id="XP_025416596.1">
    <property type="nucleotide sequence ID" value="XM_025560811.1"/>
</dbReference>
<dbReference type="GO" id="GO:0031848">
    <property type="term" value="P:protection from non-homologous end joining at telomere"/>
    <property type="evidence" value="ECO:0007669"/>
    <property type="project" value="TreeGrafter"/>
</dbReference>
<evidence type="ECO:0000256" key="3">
    <source>
        <dbReference type="ARBA" id="ARBA00022895"/>
    </source>
</evidence>
<keyword evidence="5" id="KW-0010">Activator</keyword>
<sequence length="324" mass="38758">MSYIKAMKKSSSLLISCVEKMNFMSKNFDLPENMFYFHNTDLHPLTFVLKWDSKDKFFLRLLNRYMGNVINKPDDHSLVLSVPKMNKYFHKFIPAFDIKYIEDCFTLKDYPDPTKYIIHDSCLINYEKNDIFDCWFHRKKSWIDFSPIPKNILNYFEKDSCYNEILPSKDIDDLCSQASSNSTLDSKKSKDIDDLFSQAPSNNTLHSRKRTRMPYTNQEDYKIVEYIVKYKGAFKVTGTEIWRQMEQANICKIRTWQSMKERYIKYIKWDLISGCKKYPFLNENDLKELRQGLKLEVSTDTQKEALKTKYYEIKTRKLFLDESD</sequence>
<evidence type="ECO:0000259" key="6">
    <source>
        <dbReference type="Pfam" id="PF08914"/>
    </source>
</evidence>
<dbReference type="Gene3D" id="1.10.10.60">
    <property type="entry name" value="Homeodomain-like"/>
    <property type="match status" value="1"/>
</dbReference>
<evidence type="ECO:0000256" key="2">
    <source>
        <dbReference type="ARBA" id="ARBA00022454"/>
    </source>
</evidence>
<evidence type="ECO:0000313" key="8">
    <source>
        <dbReference type="RefSeq" id="XP_025416596.1"/>
    </source>
</evidence>
<reference evidence="8" key="1">
    <citation type="submission" date="2025-08" db="UniProtKB">
        <authorList>
            <consortium name="RefSeq"/>
        </authorList>
    </citation>
    <scope>IDENTIFICATION</scope>
    <source>
        <tissue evidence="8">Whole body</tissue>
    </source>
</reference>
<dbReference type="InterPro" id="IPR015010">
    <property type="entry name" value="TERF2IP_Myb"/>
</dbReference>
<keyword evidence="7" id="KW-1185">Reference proteome</keyword>
<dbReference type="GO" id="GO:0006355">
    <property type="term" value="P:regulation of DNA-templated transcription"/>
    <property type="evidence" value="ECO:0007669"/>
    <property type="project" value="UniProtKB-UniRule"/>
</dbReference>
<keyword evidence="5" id="KW-0804">Transcription</keyword>
<organism evidence="7 8">
    <name type="scientific">Sipha flava</name>
    <name type="common">yellow sugarcane aphid</name>
    <dbReference type="NCBI Taxonomy" id="143950"/>
    <lineage>
        <taxon>Eukaryota</taxon>
        <taxon>Metazoa</taxon>
        <taxon>Ecdysozoa</taxon>
        <taxon>Arthropoda</taxon>
        <taxon>Hexapoda</taxon>
        <taxon>Insecta</taxon>
        <taxon>Pterygota</taxon>
        <taxon>Neoptera</taxon>
        <taxon>Paraneoptera</taxon>
        <taxon>Hemiptera</taxon>
        <taxon>Sternorrhyncha</taxon>
        <taxon>Aphidomorpha</taxon>
        <taxon>Aphidoidea</taxon>
        <taxon>Aphididae</taxon>
        <taxon>Sipha</taxon>
    </lineage>
</organism>
<dbReference type="PANTHER" id="PTHR16466">
    <property type="entry name" value="TELOMERE REPEAT-BINDING FACTOR 2-INTERACTING PROTEIN 1"/>
    <property type="match status" value="1"/>
</dbReference>
<protein>
    <recommendedName>
        <fullName evidence="5">Telomeric repeat-binding factor 2-interacting protein 1</fullName>
        <shortName evidence="5">TERF2-interacting telomeric protein 1</shortName>
    </recommendedName>
    <alternativeName>
        <fullName evidence="5">Repressor/activator protein 1 homolog</fullName>
    </alternativeName>
</protein>
<dbReference type="SUPFAM" id="SSF46689">
    <property type="entry name" value="Homeodomain-like"/>
    <property type="match status" value="1"/>
</dbReference>